<dbReference type="GO" id="GO:1903785">
    <property type="term" value="P:L-valine transmembrane transport"/>
    <property type="evidence" value="ECO:0007669"/>
    <property type="project" value="TreeGrafter"/>
</dbReference>
<dbReference type="OrthoDB" id="3177005at2"/>
<dbReference type="RefSeq" id="WP_013271777.1">
    <property type="nucleotide sequence ID" value="NC_014376.1"/>
</dbReference>
<dbReference type="eggNOG" id="COG1296">
    <property type="taxonomic scope" value="Bacteria"/>
</dbReference>
<evidence type="ECO:0000256" key="8">
    <source>
        <dbReference type="SAM" id="Phobius"/>
    </source>
</evidence>
<name>D9R7F3_LACSW</name>
<gene>
    <name evidence="9" type="ordered locus">Closa_1066</name>
</gene>
<dbReference type="Pfam" id="PF03591">
    <property type="entry name" value="AzlC"/>
    <property type="match status" value="1"/>
</dbReference>
<evidence type="ECO:0000256" key="3">
    <source>
        <dbReference type="ARBA" id="ARBA00022448"/>
    </source>
</evidence>
<keyword evidence="6 8" id="KW-1133">Transmembrane helix</keyword>
<evidence type="ECO:0000256" key="6">
    <source>
        <dbReference type="ARBA" id="ARBA00022989"/>
    </source>
</evidence>
<feature type="transmembrane region" description="Helical" evidence="8">
    <location>
        <begin position="159"/>
        <end position="178"/>
    </location>
</feature>
<feature type="transmembrane region" description="Helical" evidence="8">
    <location>
        <begin position="12"/>
        <end position="37"/>
    </location>
</feature>
<evidence type="ECO:0000256" key="2">
    <source>
        <dbReference type="ARBA" id="ARBA00010735"/>
    </source>
</evidence>
<sequence length="240" mass="25570">MNTKRELFKSGMADGIPICLGYFAVSFTFGIMALNYGLTPWQSVVMSLTNVTSAGQFAGLSIITAGAPFAEMAFAQLIINLRYCLMSCSLSQKLNKKTPFYHRLLIGYGITDEIFGVSVCKPGPLNPWYCYGLFLLAVPGWTLGTAAGAVFGRLLPVRALSALGVALYGMFLAIVIPPAKTNKVLAGVTAVSMALSLLFFLVPTLNRVSAGFKLIILTVAIAGAAAALFPVTDNREVSHE</sequence>
<keyword evidence="10" id="KW-1185">Reference proteome</keyword>
<keyword evidence="5 8" id="KW-0812">Transmembrane</keyword>
<feature type="transmembrane region" description="Helical" evidence="8">
    <location>
        <begin position="57"/>
        <end position="79"/>
    </location>
</feature>
<evidence type="ECO:0000256" key="4">
    <source>
        <dbReference type="ARBA" id="ARBA00022475"/>
    </source>
</evidence>
<dbReference type="STRING" id="610130.Closa_1066"/>
<keyword evidence="7 8" id="KW-0472">Membrane</keyword>
<protein>
    <submittedName>
        <fullName evidence="9">AzlC family protein</fullName>
    </submittedName>
</protein>
<dbReference type="GO" id="GO:0005886">
    <property type="term" value="C:plasma membrane"/>
    <property type="evidence" value="ECO:0007669"/>
    <property type="project" value="UniProtKB-SubCell"/>
</dbReference>
<dbReference type="InterPro" id="IPR011606">
    <property type="entry name" value="Brnchd-chn_aa_trnsp_permease"/>
</dbReference>
<organism evidence="9 10">
    <name type="scientific">Lacrimispora saccharolytica (strain ATCC 35040 / DSM 2544 / NRCC 2533 / WM1)</name>
    <name type="common">Clostridium saccharolyticum</name>
    <dbReference type="NCBI Taxonomy" id="610130"/>
    <lineage>
        <taxon>Bacteria</taxon>
        <taxon>Bacillati</taxon>
        <taxon>Bacillota</taxon>
        <taxon>Clostridia</taxon>
        <taxon>Lachnospirales</taxon>
        <taxon>Lachnospiraceae</taxon>
        <taxon>Lacrimispora</taxon>
    </lineage>
</organism>
<dbReference type="PANTHER" id="PTHR34979:SF1">
    <property type="entry name" value="INNER MEMBRANE PROTEIN YGAZ"/>
    <property type="match status" value="1"/>
</dbReference>
<comment type="similarity">
    <text evidence="2">Belongs to the AzlC family.</text>
</comment>
<proteinExistence type="inferred from homology"/>
<dbReference type="HOGENOM" id="CLU_065777_3_2_9"/>
<accession>D9R7F3</accession>
<feature type="transmembrane region" description="Helical" evidence="8">
    <location>
        <begin position="184"/>
        <end position="202"/>
    </location>
</feature>
<dbReference type="KEGG" id="csh:Closa_1066"/>
<evidence type="ECO:0000313" key="9">
    <source>
        <dbReference type="EMBL" id="ADL03682.1"/>
    </source>
</evidence>
<evidence type="ECO:0000256" key="5">
    <source>
        <dbReference type="ARBA" id="ARBA00022692"/>
    </source>
</evidence>
<dbReference type="PaxDb" id="610130-Closa_1066"/>
<dbReference type="AlphaFoldDB" id="D9R7F3"/>
<keyword evidence="3" id="KW-0813">Transport</keyword>
<dbReference type="PANTHER" id="PTHR34979">
    <property type="entry name" value="INNER MEMBRANE PROTEIN YGAZ"/>
    <property type="match status" value="1"/>
</dbReference>
<comment type="subcellular location">
    <subcellularLocation>
        <location evidence="1">Cell membrane</location>
        <topology evidence="1">Multi-pass membrane protein</topology>
    </subcellularLocation>
</comment>
<keyword evidence="4" id="KW-1003">Cell membrane</keyword>
<dbReference type="EMBL" id="CP002109">
    <property type="protein sequence ID" value="ADL03682.1"/>
    <property type="molecule type" value="Genomic_DNA"/>
</dbReference>
<evidence type="ECO:0000256" key="7">
    <source>
        <dbReference type="ARBA" id="ARBA00023136"/>
    </source>
</evidence>
<feature type="transmembrane region" description="Helical" evidence="8">
    <location>
        <begin position="131"/>
        <end position="152"/>
    </location>
</feature>
<feature type="transmembrane region" description="Helical" evidence="8">
    <location>
        <begin position="214"/>
        <end position="232"/>
    </location>
</feature>
<evidence type="ECO:0000256" key="1">
    <source>
        <dbReference type="ARBA" id="ARBA00004651"/>
    </source>
</evidence>
<evidence type="ECO:0000313" key="10">
    <source>
        <dbReference type="Proteomes" id="UP000001662"/>
    </source>
</evidence>
<dbReference type="Proteomes" id="UP000001662">
    <property type="component" value="Chromosome"/>
</dbReference>
<reference evidence="9" key="1">
    <citation type="submission" date="2010-07" db="EMBL/GenBank/DDBJ databases">
        <title>Complete sequence of Clostridium saccharolyticum WM1.</title>
        <authorList>
            <consortium name="US DOE Joint Genome Institute"/>
            <person name="Lucas S."/>
            <person name="Copeland A."/>
            <person name="Lapidus A."/>
            <person name="Cheng J.-F."/>
            <person name="Bruce D."/>
            <person name="Goodwin L."/>
            <person name="Pitluck S."/>
            <person name="Chertkov O."/>
            <person name="Detter J.C."/>
            <person name="Han C."/>
            <person name="Tapia R."/>
            <person name="Land M."/>
            <person name="Hauser L."/>
            <person name="Chang Y.-J."/>
            <person name="Jeffries C."/>
            <person name="Kyrpides N."/>
            <person name="Ivanova N."/>
            <person name="Mikhailova N."/>
            <person name="Mouttaki H."/>
            <person name="Lin L."/>
            <person name="Zhou J."/>
            <person name="Hemme C.L."/>
            <person name="Woyke T."/>
        </authorList>
    </citation>
    <scope>NUCLEOTIDE SEQUENCE [LARGE SCALE GENOMIC DNA]</scope>
    <source>
        <strain evidence="9">WM1</strain>
    </source>
</reference>